<feature type="region of interest" description="Disordered" evidence="1">
    <location>
        <begin position="35"/>
        <end position="163"/>
    </location>
</feature>
<feature type="compositionally biased region" description="Basic residues" evidence="1">
    <location>
        <begin position="93"/>
        <end position="114"/>
    </location>
</feature>
<protein>
    <submittedName>
        <fullName evidence="2">Uncharacterized protein</fullName>
    </submittedName>
</protein>
<gene>
    <name evidence="2" type="ORF">GALL_487910</name>
</gene>
<dbReference type="AlphaFoldDB" id="A0A1J5Q155"/>
<dbReference type="EMBL" id="MLJW01004633">
    <property type="protein sequence ID" value="OIQ69605.1"/>
    <property type="molecule type" value="Genomic_DNA"/>
</dbReference>
<name>A0A1J5Q155_9ZZZZ</name>
<proteinExistence type="predicted"/>
<feature type="compositionally biased region" description="Basic and acidic residues" evidence="1">
    <location>
        <begin position="46"/>
        <end position="60"/>
    </location>
</feature>
<accession>A0A1J5Q155</accession>
<sequence>MDKRHDHAECGEHELDWLSNDPEIEQDRIDETVVAENDDPGIGPDHFSKKQRGDDNHEQNGFDDCVLGTNQRIGQRIADDQRRERGEKADPHRVKKHPRIKRLQQIGKIHKRKAARIERAGDIGTQAELEHGRHRGEKAESAEHRRRSEDTKEWLLRVHGSER</sequence>
<comment type="caution">
    <text evidence="2">The sequence shown here is derived from an EMBL/GenBank/DDBJ whole genome shotgun (WGS) entry which is preliminary data.</text>
</comment>
<feature type="compositionally biased region" description="Basic and acidic residues" evidence="1">
    <location>
        <begin position="77"/>
        <end position="92"/>
    </location>
</feature>
<evidence type="ECO:0000256" key="1">
    <source>
        <dbReference type="SAM" id="MobiDB-lite"/>
    </source>
</evidence>
<feature type="compositionally biased region" description="Basic and acidic residues" evidence="1">
    <location>
        <begin position="137"/>
        <end position="163"/>
    </location>
</feature>
<feature type="compositionally biased region" description="Basic and acidic residues" evidence="1">
    <location>
        <begin position="1"/>
        <end position="16"/>
    </location>
</feature>
<reference evidence="2" key="1">
    <citation type="submission" date="2016-10" db="EMBL/GenBank/DDBJ databases">
        <title>Sequence of Gallionella enrichment culture.</title>
        <authorList>
            <person name="Poehlein A."/>
            <person name="Muehling M."/>
            <person name="Daniel R."/>
        </authorList>
    </citation>
    <scope>NUCLEOTIDE SEQUENCE</scope>
</reference>
<evidence type="ECO:0000313" key="2">
    <source>
        <dbReference type="EMBL" id="OIQ69605.1"/>
    </source>
</evidence>
<organism evidence="2">
    <name type="scientific">mine drainage metagenome</name>
    <dbReference type="NCBI Taxonomy" id="410659"/>
    <lineage>
        <taxon>unclassified sequences</taxon>
        <taxon>metagenomes</taxon>
        <taxon>ecological metagenomes</taxon>
    </lineage>
</organism>
<feature type="region of interest" description="Disordered" evidence="1">
    <location>
        <begin position="1"/>
        <end position="23"/>
    </location>
</feature>